<feature type="compositionally biased region" description="Polar residues" evidence="6">
    <location>
        <begin position="226"/>
        <end position="250"/>
    </location>
</feature>
<evidence type="ECO:0000256" key="4">
    <source>
        <dbReference type="ARBA" id="ARBA00022840"/>
    </source>
</evidence>
<dbReference type="InterPro" id="IPR001650">
    <property type="entry name" value="Helicase_C-like"/>
</dbReference>
<feature type="domain" description="Helicase C-terminal" evidence="8">
    <location>
        <begin position="753"/>
        <end position="903"/>
    </location>
</feature>
<feature type="compositionally biased region" description="Basic residues" evidence="6">
    <location>
        <begin position="1021"/>
        <end position="1039"/>
    </location>
</feature>
<evidence type="ECO:0000313" key="9">
    <source>
        <dbReference type="EMBL" id="KAE9406090.1"/>
    </source>
</evidence>
<dbReference type="InterPro" id="IPR014001">
    <property type="entry name" value="Helicase_ATP-bd"/>
</dbReference>
<keyword evidence="10" id="KW-1185">Reference proteome</keyword>
<dbReference type="GO" id="GO:0016787">
    <property type="term" value="F:hydrolase activity"/>
    <property type="evidence" value="ECO:0007669"/>
    <property type="project" value="UniProtKB-KW"/>
</dbReference>
<protein>
    <recommendedName>
        <fullName evidence="11">P-loop containing nucleoside triphosphate hydrolase protein</fullName>
    </recommendedName>
</protein>
<keyword evidence="4" id="KW-0067">ATP-binding</keyword>
<dbReference type="PROSITE" id="PS51192">
    <property type="entry name" value="HELICASE_ATP_BIND_1"/>
    <property type="match status" value="1"/>
</dbReference>
<dbReference type="PANTHER" id="PTHR45629:SF7">
    <property type="entry name" value="DNA EXCISION REPAIR PROTEIN ERCC-6-RELATED"/>
    <property type="match status" value="1"/>
</dbReference>
<evidence type="ECO:0000256" key="1">
    <source>
        <dbReference type="ARBA" id="ARBA00004123"/>
    </source>
</evidence>
<dbReference type="InterPro" id="IPR049730">
    <property type="entry name" value="SNF2/RAD54-like_C"/>
</dbReference>
<dbReference type="Pfam" id="PF00271">
    <property type="entry name" value="Helicase_C"/>
    <property type="match status" value="1"/>
</dbReference>
<keyword evidence="3" id="KW-0378">Hydrolase</keyword>
<evidence type="ECO:0000256" key="3">
    <source>
        <dbReference type="ARBA" id="ARBA00022801"/>
    </source>
</evidence>
<evidence type="ECO:0000256" key="5">
    <source>
        <dbReference type="ARBA" id="ARBA00023242"/>
    </source>
</evidence>
<dbReference type="SUPFAM" id="SSF52540">
    <property type="entry name" value="P-loop containing nucleoside triphosphate hydrolases"/>
    <property type="match status" value="2"/>
</dbReference>
<feature type="region of interest" description="Disordered" evidence="6">
    <location>
        <begin position="1021"/>
        <end position="1073"/>
    </location>
</feature>
<dbReference type="AlphaFoldDB" id="A0A6A4I7Z4"/>
<evidence type="ECO:0000259" key="8">
    <source>
        <dbReference type="PROSITE" id="PS51194"/>
    </source>
</evidence>
<name>A0A6A4I7Z4_9AGAR</name>
<feature type="region of interest" description="Disordered" evidence="6">
    <location>
        <begin position="966"/>
        <end position="986"/>
    </location>
</feature>
<feature type="compositionally biased region" description="Polar residues" evidence="6">
    <location>
        <begin position="968"/>
        <end position="978"/>
    </location>
</feature>
<gene>
    <name evidence="9" type="ORF">BT96DRAFT_987790</name>
</gene>
<evidence type="ECO:0000256" key="6">
    <source>
        <dbReference type="SAM" id="MobiDB-lite"/>
    </source>
</evidence>
<evidence type="ECO:0000259" key="7">
    <source>
        <dbReference type="PROSITE" id="PS51192"/>
    </source>
</evidence>
<dbReference type="CDD" id="cd18793">
    <property type="entry name" value="SF2_C_SNF"/>
    <property type="match status" value="1"/>
</dbReference>
<sequence>MLTVRDESPSHIASLICVIIRASVRYYHIDLCSRSTSVALKAGLSTTMAKAEAKLIAAAGRAFYCKDKSRTFFSYNGKQESFGVAAPMDEDSDSDFRAGPVETEETKPKKRSKKQSRESRPTKKRKSNSDDEWTVSNDHPVKPTGTASTSGKRKEPKFNPLARYFMDAANGLDYMSGDDDDDADDEKQANDVEDEMGSEDEDVDKSSHVGSKTMNTYLAAALKSAPSITPPSKQESQGNSSMDSQRTAADSHTEDDDPEVLPKAQPKDSSTEDDEIEEIEKPKPPRSANPNLRPDVQRQDSTTEDDEEEEEQKPVQQDSPTEDDDDGEEESKPPALVNPRPSFQPPPSALVEPLVLDSAKDIKVPSTLNVFLRDYQREGIRFFYDRYKENRGGLLGDDMGLTVQVIGFLSAIMQKTGFDRDIDRRRDHVRILQDLPAWKKNKTVPPADATWPTCLIIAPSSVVHNWERELETWGYFEVGIYTGPKRQPVLREFQLGRLDIVLTSFEIACRDIELLDSLAWTCVLIDEVHRVKNLSSKQSIAFHTFKCPRRFGLTGTAIQNSYDELHAILHWSDPKQLGPAKFWKTLVSGPLSLGQSNTASDEQRYRALAVAVILKQEFLPQFFLRRTKDLISHQLPTKTDNVIFCPLAPIQLAVYKRILAIEPIQNLIHMNDPCECGRGEVTKKCCHPYQAADMLRYMSILIALSNHLGLILPNSDTQTPEQAEAETCRKWSFPITVSRTDWRLCLIPIIVGNGKQVLNSLLTEWRQDRSNKVLIFTKSVQLLKMLEIHLNSQPYGYLSFSGETPQKDRMPLIDRFQSDPNIYLLNHCFTAANKVVIFDPNWNPAHDLQAMDRAYRIGQTRPVTIYRLLGAGALEELIYACQLYKQQQMAIGYDASVQTPYFEGVKNSAKRGELFGVKNIFRLQHEKLATKNTIEQANYAQLDWAFSNIDSKESTKDSENLAGLDSLLMNSSTGPQGQKRQKDETELEIEKQLKLIGVSYTHKNDEVLKESSIELRKAKATLKKMSKKMPRSSSKRASRRQSAASSSGNANTDDLPQAAWPPVRSHHQPKLTAQEKCDLRWEALLDRGYIDKPADVKEKVVPMFAEMDENEQRAFFADLDDHIRKKRKREKLEDKRKAQEDSD</sequence>
<dbReference type="EMBL" id="ML769404">
    <property type="protein sequence ID" value="KAE9406090.1"/>
    <property type="molecule type" value="Genomic_DNA"/>
</dbReference>
<dbReference type="Gene3D" id="3.40.50.300">
    <property type="entry name" value="P-loop containing nucleotide triphosphate hydrolases"/>
    <property type="match status" value="1"/>
</dbReference>
<feature type="region of interest" description="Disordered" evidence="6">
    <location>
        <begin position="84"/>
        <end position="349"/>
    </location>
</feature>
<organism evidence="9 10">
    <name type="scientific">Gymnopus androsaceus JB14</name>
    <dbReference type="NCBI Taxonomy" id="1447944"/>
    <lineage>
        <taxon>Eukaryota</taxon>
        <taxon>Fungi</taxon>
        <taxon>Dikarya</taxon>
        <taxon>Basidiomycota</taxon>
        <taxon>Agaricomycotina</taxon>
        <taxon>Agaricomycetes</taxon>
        <taxon>Agaricomycetidae</taxon>
        <taxon>Agaricales</taxon>
        <taxon>Marasmiineae</taxon>
        <taxon>Omphalotaceae</taxon>
        <taxon>Gymnopus</taxon>
    </lineage>
</organism>
<dbReference type="GO" id="GO:0005524">
    <property type="term" value="F:ATP binding"/>
    <property type="evidence" value="ECO:0007669"/>
    <property type="project" value="InterPro"/>
</dbReference>
<dbReference type="Pfam" id="PF00176">
    <property type="entry name" value="SNF2-rel_dom"/>
    <property type="match status" value="1"/>
</dbReference>
<reference evidence="9" key="1">
    <citation type="journal article" date="2019" name="Environ. Microbiol.">
        <title>Fungal ecological strategies reflected in gene transcription - a case study of two litter decomposers.</title>
        <authorList>
            <person name="Barbi F."/>
            <person name="Kohler A."/>
            <person name="Barry K."/>
            <person name="Baskaran P."/>
            <person name="Daum C."/>
            <person name="Fauchery L."/>
            <person name="Ihrmark K."/>
            <person name="Kuo A."/>
            <person name="LaButti K."/>
            <person name="Lipzen A."/>
            <person name="Morin E."/>
            <person name="Grigoriev I.V."/>
            <person name="Henrissat B."/>
            <person name="Lindahl B."/>
            <person name="Martin F."/>
        </authorList>
    </citation>
    <scope>NUCLEOTIDE SEQUENCE</scope>
    <source>
        <strain evidence="9">JB14</strain>
    </source>
</reference>
<comment type="subcellular location">
    <subcellularLocation>
        <location evidence="1">Nucleus</location>
    </subcellularLocation>
</comment>
<dbReference type="PANTHER" id="PTHR45629">
    <property type="entry name" value="SNF2/RAD54 FAMILY MEMBER"/>
    <property type="match status" value="1"/>
</dbReference>
<feature type="compositionally biased region" description="Acidic residues" evidence="6">
    <location>
        <begin position="176"/>
        <end position="203"/>
    </location>
</feature>
<evidence type="ECO:0000256" key="2">
    <source>
        <dbReference type="ARBA" id="ARBA00022741"/>
    </source>
</evidence>
<dbReference type="PROSITE" id="PS51194">
    <property type="entry name" value="HELICASE_CTER"/>
    <property type="match status" value="1"/>
</dbReference>
<feature type="domain" description="Helicase ATP-binding" evidence="7">
    <location>
        <begin position="384"/>
        <end position="575"/>
    </location>
</feature>
<dbReference type="Proteomes" id="UP000799118">
    <property type="component" value="Unassembled WGS sequence"/>
</dbReference>
<dbReference type="Gene3D" id="3.40.50.10810">
    <property type="entry name" value="Tandem AAA-ATPase domain"/>
    <property type="match status" value="1"/>
</dbReference>
<dbReference type="FunFam" id="3.40.50.10810:FF:000019">
    <property type="entry name" value="DNA excision repair protein ERCC-6-like 2 isoform X1"/>
    <property type="match status" value="1"/>
</dbReference>
<dbReference type="InterPro" id="IPR027417">
    <property type="entry name" value="P-loop_NTPase"/>
</dbReference>
<dbReference type="InterPro" id="IPR050496">
    <property type="entry name" value="SNF2_RAD54_helicase_repair"/>
</dbReference>
<dbReference type="SMART" id="SM00490">
    <property type="entry name" value="HELICc"/>
    <property type="match status" value="1"/>
</dbReference>
<dbReference type="OrthoDB" id="413460at2759"/>
<dbReference type="InterPro" id="IPR038718">
    <property type="entry name" value="SNF2-like_sf"/>
</dbReference>
<keyword evidence="5" id="KW-0539">Nucleus</keyword>
<evidence type="ECO:0000313" key="10">
    <source>
        <dbReference type="Proteomes" id="UP000799118"/>
    </source>
</evidence>
<dbReference type="InterPro" id="IPR000330">
    <property type="entry name" value="SNF2_N"/>
</dbReference>
<proteinExistence type="predicted"/>
<feature type="compositionally biased region" description="Acidic residues" evidence="6">
    <location>
        <begin position="320"/>
        <end position="329"/>
    </location>
</feature>
<feature type="compositionally biased region" description="Acidic residues" evidence="6">
    <location>
        <begin position="302"/>
        <end position="311"/>
    </location>
</feature>
<dbReference type="GO" id="GO:0005634">
    <property type="term" value="C:nucleus"/>
    <property type="evidence" value="ECO:0007669"/>
    <property type="project" value="UniProtKB-SubCell"/>
</dbReference>
<dbReference type="SMART" id="SM00487">
    <property type="entry name" value="DEXDc"/>
    <property type="match status" value="1"/>
</dbReference>
<keyword evidence="2" id="KW-0547">Nucleotide-binding</keyword>
<evidence type="ECO:0008006" key="11">
    <source>
        <dbReference type="Google" id="ProtNLM"/>
    </source>
</evidence>
<accession>A0A6A4I7Z4</accession>